<evidence type="ECO:0000313" key="3">
    <source>
        <dbReference type="Proteomes" id="UP001165083"/>
    </source>
</evidence>
<sequence>MERVLCASARTAVPRVVARLATVEARSLRPLCSPSALLLRLLLHALLGCISTQHPVKGNAKPIQQQNQAKRGNGGPEGVGKTNSTHEQQSKSNSKQKPKVIDDRRSVLSAVIKLMASFDALMLRVQQRQKSFMKQLLEKKVLKPVLAVAQPKNATPRSSTTISCVVMDTLETEITPDCAAEVSMVTTKLLNQLVAEGTWIKHQEIVGKAEVTGVGGKPVQVKSKVQIDLKFSNPGGPLVLRNVICWVTECGLPPGVGDLLLSRWIMERLGYSPEKLLAATQQVRAEWDMSDVDGRSASGIASILAYSGASQTPVITEEERVLAEDEDQACFPDCTSEIDAKREEIRIILLEKVDEARRVGATAEFCEELKTILMKFIDVFRIIIGRDPPVDMPPMEVTLKPGAVPVRCKARRYYPVHRAFLKKHIDAGSVPVCVIATPAVNGAPRHTL</sequence>
<accession>A0A9W6YKW7</accession>
<dbReference type="Proteomes" id="UP001165083">
    <property type="component" value="Unassembled WGS sequence"/>
</dbReference>
<name>A0A9W6YKW7_9STRA</name>
<keyword evidence="3" id="KW-1185">Reference proteome</keyword>
<comment type="caution">
    <text evidence="2">The sequence shown here is derived from an EMBL/GenBank/DDBJ whole genome shotgun (WGS) entry which is preliminary data.</text>
</comment>
<dbReference type="EMBL" id="BSXW01012518">
    <property type="protein sequence ID" value="GMF65960.1"/>
    <property type="molecule type" value="Genomic_DNA"/>
</dbReference>
<feature type="region of interest" description="Disordered" evidence="1">
    <location>
        <begin position="56"/>
        <end position="101"/>
    </location>
</feature>
<proteinExistence type="predicted"/>
<evidence type="ECO:0000313" key="2">
    <source>
        <dbReference type="EMBL" id="GMF65960.1"/>
    </source>
</evidence>
<dbReference type="OrthoDB" id="125255at2759"/>
<gene>
    <name evidence="2" type="ORF">Plil01_001853700</name>
</gene>
<dbReference type="AlphaFoldDB" id="A0A9W6YKW7"/>
<reference evidence="2" key="1">
    <citation type="submission" date="2023-04" db="EMBL/GenBank/DDBJ databases">
        <title>Phytophthora lilii NBRC 32176.</title>
        <authorList>
            <person name="Ichikawa N."/>
            <person name="Sato H."/>
            <person name="Tonouchi N."/>
        </authorList>
    </citation>
    <scope>NUCLEOTIDE SEQUENCE</scope>
    <source>
        <strain evidence="2">NBRC 32176</strain>
    </source>
</reference>
<organism evidence="2 3">
    <name type="scientific">Phytophthora lilii</name>
    <dbReference type="NCBI Taxonomy" id="2077276"/>
    <lineage>
        <taxon>Eukaryota</taxon>
        <taxon>Sar</taxon>
        <taxon>Stramenopiles</taxon>
        <taxon>Oomycota</taxon>
        <taxon>Peronosporomycetes</taxon>
        <taxon>Peronosporales</taxon>
        <taxon>Peronosporaceae</taxon>
        <taxon>Phytophthora</taxon>
    </lineage>
</organism>
<protein>
    <submittedName>
        <fullName evidence="2">Unnamed protein product</fullName>
    </submittedName>
</protein>
<evidence type="ECO:0000256" key="1">
    <source>
        <dbReference type="SAM" id="MobiDB-lite"/>
    </source>
</evidence>